<dbReference type="Proteomes" id="UP000199040">
    <property type="component" value="Unassembled WGS sequence"/>
</dbReference>
<feature type="domain" description="TM2" evidence="6">
    <location>
        <begin position="74"/>
        <end position="121"/>
    </location>
</feature>
<dbReference type="STRING" id="442341.SAMN04487959_11660"/>
<organism evidence="7 8">
    <name type="scientific">Modicisalibacter xianhensis</name>
    <dbReference type="NCBI Taxonomy" id="442341"/>
    <lineage>
        <taxon>Bacteria</taxon>
        <taxon>Pseudomonadati</taxon>
        <taxon>Pseudomonadota</taxon>
        <taxon>Gammaproteobacteria</taxon>
        <taxon>Oceanospirillales</taxon>
        <taxon>Halomonadaceae</taxon>
        <taxon>Modicisalibacter</taxon>
    </lineage>
</organism>
<dbReference type="EMBL" id="FOPY01000016">
    <property type="protein sequence ID" value="SFI07226.1"/>
    <property type="molecule type" value="Genomic_DNA"/>
</dbReference>
<evidence type="ECO:0000256" key="1">
    <source>
        <dbReference type="ARBA" id="ARBA00004141"/>
    </source>
</evidence>
<feature type="domain" description="TM2" evidence="6">
    <location>
        <begin position="10"/>
        <end position="56"/>
    </location>
</feature>
<dbReference type="AlphaFoldDB" id="A0A1I3F7J9"/>
<dbReference type="PANTHER" id="PTHR21016">
    <property type="entry name" value="BETA-AMYLOID BINDING PROTEIN-RELATED"/>
    <property type="match status" value="1"/>
</dbReference>
<keyword evidence="2 5" id="KW-0812">Transmembrane</keyword>
<dbReference type="RefSeq" id="WP_092849418.1">
    <property type="nucleotide sequence ID" value="NZ_FOPY01000016.1"/>
</dbReference>
<accession>A0A1I3F7J9</accession>
<dbReference type="Pfam" id="PF05154">
    <property type="entry name" value="TM2"/>
    <property type="match status" value="2"/>
</dbReference>
<keyword evidence="4 5" id="KW-0472">Membrane</keyword>
<feature type="transmembrane region" description="Helical" evidence="5">
    <location>
        <begin position="102"/>
        <end position="121"/>
    </location>
</feature>
<evidence type="ECO:0000256" key="3">
    <source>
        <dbReference type="ARBA" id="ARBA00022989"/>
    </source>
</evidence>
<evidence type="ECO:0000256" key="2">
    <source>
        <dbReference type="ARBA" id="ARBA00022692"/>
    </source>
</evidence>
<dbReference type="PANTHER" id="PTHR21016:SF25">
    <property type="entry name" value="TM2 DOMAIN-CONTAINING PROTEIN DDB_G0277895-RELATED"/>
    <property type="match status" value="1"/>
</dbReference>
<proteinExistence type="predicted"/>
<evidence type="ECO:0000313" key="7">
    <source>
        <dbReference type="EMBL" id="SFI07226.1"/>
    </source>
</evidence>
<dbReference type="InterPro" id="IPR050932">
    <property type="entry name" value="TM2D1-3-like"/>
</dbReference>
<evidence type="ECO:0000256" key="4">
    <source>
        <dbReference type="ARBA" id="ARBA00023136"/>
    </source>
</evidence>
<evidence type="ECO:0000259" key="6">
    <source>
        <dbReference type="Pfam" id="PF05154"/>
    </source>
</evidence>
<dbReference type="InterPro" id="IPR007829">
    <property type="entry name" value="TM2"/>
</dbReference>
<feature type="transmembrane region" description="Helical" evidence="5">
    <location>
        <begin position="13"/>
        <end position="31"/>
    </location>
</feature>
<reference evidence="7 8" key="1">
    <citation type="submission" date="2016-10" db="EMBL/GenBank/DDBJ databases">
        <authorList>
            <person name="de Groot N.N."/>
        </authorList>
    </citation>
    <scope>NUCLEOTIDE SEQUENCE [LARGE SCALE GENOMIC DNA]</scope>
    <source>
        <strain evidence="7 8">CGMCC 1.6848</strain>
    </source>
</reference>
<keyword evidence="3 5" id="KW-1133">Transmembrane helix</keyword>
<evidence type="ECO:0000313" key="8">
    <source>
        <dbReference type="Proteomes" id="UP000199040"/>
    </source>
</evidence>
<dbReference type="GO" id="GO:0016020">
    <property type="term" value="C:membrane"/>
    <property type="evidence" value="ECO:0007669"/>
    <property type="project" value="UniProtKB-SubCell"/>
</dbReference>
<sequence>MVQLASNDTHSKAVGYLLWIFGFTGAHRFYYGKPVTGTIWFFTFGLFLIGWLIDLFLIPSMDRQADLRYQSGPTNYTVAWVLLTFLGVFGIHRMYMGKWLTGLLYLLTGGLFLIGVLYDFWSLNDQISMKHSRRDIFSR</sequence>
<feature type="transmembrane region" description="Helical" evidence="5">
    <location>
        <begin position="37"/>
        <end position="57"/>
    </location>
</feature>
<feature type="transmembrane region" description="Helical" evidence="5">
    <location>
        <begin position="78"/>
        <end position="96"/>
    </location>
</feature>
<keyword evidence="8" id="KW-1185">Reference proteome</keyword>
<evidence type="ECO:0000256" key="5">
    <source>
        <dbReference type="SAM" id="Phobius"/>
    </source>
</evidence>
<protein>
    <submittedName>
        <fullName evidence="7">TM2 domain-containing membrane protein YozV</fullName>
    </submittedName>
</protein>
<comment type="subcellular location">
    <subcellularLocation>
        <location evidence="1">Membrane</location>
        <topology evidence="1">Multi-pass membrane protein</topology>
    </subcellularLocation>
</comment>
<name>A0A1I3F7J9_9GAMM</name>
<gene>
    <name evidence="7" type="ORF">SAMN04487959_11660</name>
</gene>